<evidence type="ECO:0000256" key="4">
    <source>
        <dbReference type="ARBA" id="ARBA00038054"/>
    </source>
</evidence>
<evidence type="ECO:0000256" key="1">
    <source>
        <dbReference type="ARBA" id="ARBA00001917"/>
    </source>
</evidence>
<keyword evidence="2" id="KW-0285">Flavoprotein</keyword>
<protein>
    <submittedName>
        <fullName evidence="6">Flavin reductase family protein</fullName>
    </submittedName>
</protein>
<dbReference type="RefSeq" id="WP_138863213.1">
    <property type="nucleotide sequence ID" value="NZ_VCPC01000002.1"/>
</dbReference>
<dbReference type="InterPro" id="IPR012349">
    <property type="entry name" value="Split_barrel_FMN-bd"/>
</dbReference>
<accession>A0ABY2X8G8</accession>
<evidence type="ECO:0000256" key="3">
    <source>
        <dbReference type="ARBA" id="ARBA00022643"/>
    </source>
</evidence>
<organism evidence="6 7">
    <name type="scientific">Arenibacterium halophilum</name>
    <dbReference type="NCBI Taxonomy" id="2583821"/>
    <lineage>
        <taxon>Bacteria</taxon>
        <taxon>Pseudomonadati</taxon>
        <taxon>Pseudomonadota</taxon>
        <taxon>Alphaproteobacteria</taxon>
        <taxon>Rhodobacterales</taxon>
        <taxon>Paracoccaceae</taxon>
        <taxon>Arenibacterium</taxon>
    </lineage>
</organism>
<dbReference type="Gene3D" id="2.30.110.10">
    <property type="entry name" value="Electron Transport, Fmn-binding Protein, Chain A"/>
    <property type="match status" value="1"/>
</dbReference>
<reference evidence="6 7" key="1">
    <citation type="submission" date="2019-05" db="EMBL/GenBank/DDBJ databases">
        <title>Marivita sp. nov. isolated from sea sediment.</title>
        <authorList>
            <person name="Kim W."/>
        </authorList>
    </citation>
    <scope>NUCLEOTIDE SEQUENCE [LARGE SCALE GENOMIC DNA]</scope>
    <source>
        <strain evidence="6 7">CAU 1492</strain>
    </source>
</reference>
<sequence>MIVDPGDISAEESYKLLTGIVVPRPIAWVTTLNAQGRVNLAPFSAFTFVSPKPPMIGISVGRKGQTYKDTAQNIMAREEFAVHIADRSMIAAVHASSEEFPPEISETEHLGLDTCPSDIIATPRLKAAPVALECRLRHVIEFGDTRSRFMVGEILRFHVRDGLLNNGKIQTLDLDPICRLGGPNYATLGEIETMASVRQTPKTDKDEKR</sequence>
<dbReference type="PANTHER" id="PTHR33798:SF5">
    <property type="entry name" value="FLAVIN REDUCTASE LIKE DOMAIN-CONTAINING PROTEIN"/>
    <property type="match status" value="1"/>
</dbReference>
<dbReference type="Proteomes" id="UP001191082">
    <property type="component" value="Unassembled WGS sequence"/>
</dbReference>
<evidence type="ECO:0000256" key="2">
    <source>
        <dbReference type="ARBA" id="ARBA00022630"/>
    </source>
</evidence>
<evidence type="ECO:0000259" key="5">
    <source>
        <dbReference type="SMART" id="SM00903"/>
    </source>
</evidence>
<dbReference type="Pfam" id="PF01613">
    <property type="entry name" value="Flavin_Reduct"/>
    <property type="match status" value="1"/>
</dbReference>
<gene>
    <name evidence="6" type="ORF">FGK64_07570</name>
</gene>
<proteinExistence type="inferred from homology"/>
<evidence type="ECO:0000313" key="6">
    <source>
        <dbReference type="EMBL" id="TMV12659.1"/>
    </source>
</evidence>
<name>A0ABY2X8G8_9RHOB</name>
<comment type="cofactor">
    <cofactor evidence="1">
        <name>FMN</name>
        <dbReference type="ChEBI" id="CHEBI:58210"/>
    </cofactor>
</comment>
<dbReference type="SMART" id="SM00903">
    <property type="entry name" value="Flavin_Reduct"/>
    <property type="match status" value="1"/>
</dbReference>
<evidence type="ECO:0000313" key="7">
    <source>
        <dbReference type="Proteomes" id="UP001191082"/>
    </source>
</evidence>
<dbReference type="SUPFAM" id="SSF50475">
    <property type="entry name" value="FMN-binding split barrel"/>
    <property type="match status" value="1"/>
</dbReference>
<comment type="similarity">
    <text evidence="4">Belongs to the flavoredoxin family.</text>
</comment>
<keyword evidence="3" id="KW-0288">FMN</keyword>
<dbReference type="InterPro" id="IPR002563">
    <property type="entry name" value="Flavin_Rdtase-like_dom"/>
</dbReference>
<dbReference type="PANTHER" id="PTHR33798">
    <property type="entry name" value="FLAVOPROTEIN OXYGENASE"/>
    <property type="match status" value="1"/>
</dbReference>
<keyword evidence="7" id="KW-1185">Reference proteome</keyword>
<dbReference type="EMBL" id="VCPC01000002">
    <property type="protein sequence ID" value="TMV12659.1"/>
    <property type="molecule type" value="Genomic_DNA"/>
</dbReference>
<feature type="domain" description="Flavin reductase like" evidence="5">
    <location>
        <begin position="19"/>
        <end position="171"/>
    </location>
</feature>
<comment type="caution">
    <text evidence="6">The sequence shown here is derived from an EMBL/GenBank/DDBJ whole genome shotgun (WGS) entry which is preliminary data.</text>
</comment>